<keyword evidence="8 13" id="KW-0862">Zinc</keyword>
<dbReference type="PRINTS" id="PR00983">
    <property type="entry name" value="TRNASYNTHCYS"/>
</dbReference>
<evidence type="ECO:0000256" key="7">
    <source>
        <dbReference type="ARBA" id="ARBA00022741"/>
    </source>
</evidence>
<dbReference type="EMBL" id="JACJPY010000052">
    <property type="protein sequence ID" value="MBD2151408.1"/>
    <property type="molecule type" value="Genomic_DNA"/>
</dbReference>
<comment type="subunit">
    <text evidence="3 13">Monomer.</text>
</comment>
<dbReference type="InterPro" id="IPR015273">
    <property type="entry name" value="Cys-tRNA-synt_Ia_DALR"/>
</dbReference>
<dbReference type="PANTHER" id="PTHR10890:SF3">
    <property type="entry name" value="CYSTEINE--TRNA LIGASE, CYTOPLASMIC"/>
    <property type="match status" value="1"/>
</dbReference>
<feature type="binding site" evidence="13">
    <location>
        <position position="271"/>
    </location>
    <ligand>
        <name>ATP</name>
        <dbReference type="ChEBI" id="CHEBI:30616"/>
    </ligand>
</feature>
<keyword evidence="7 13" id="KW-0547">Nucleotide-binding</keyword>
<dbReference type="SMART" id="SM00840">
    <property type="entry name" value="DALR_2"/>
    <property type="match status" value="1"/>
</dbReference>
<dbReference type="InterPro" id="IPR032678">
    <property type="entry name" value="tRNA-synt_1_cat_dom"/>
</dbReference>
<evidence type="ECO:0000256" key="4">
    <source>
        <dbReference type="ARBA" id="ARBA00022490"/>
    </source>
</evidence>
<evidence type="ECO:0000256" key="10">
    <source>
        <dbReference type="ARBA" id="ARBA00022917"/>
    </source>
</evidence>
<dbReference type="InterPro" id="IPR024909">
    <property type="entry name" value="Cys-tRNA/MSH_ligase"/>
</dbReference>
<dbReference type="AlphaFoldDB" id="A0A926UVA2"/>
<dbReference type="InterPro" id="IPR009080">
    <property type="entry name" value="tRNAsynth_Ia_anticodon-bd"/>
</dbReference>
<evidence type="ECO:0000256" key="8">
    <source>
        <dbReference type="ARBA" id="ARBA00022833"/>
    </source>
</evidence>
<name>A0A926UVA2_9CYAN</name>
<comment type="similarity">
    <text evidence="2 13">Belongs to the class-I aminoacyl-tRNA synthetase family.</text>
</comment>
<dbReference type="EC" id="6.1.1.16" evidence="13"/>
<dbReference type="SUPFAM" id="SSF52374">
    <property type="entry name" value="Nucleotidylyl transferase"/>
    <property type="match status" value="1"/>
</dbReference>
<keyword evidence="16" id="KW-1185">Reference proteome</keyword>
<keyword evidence="11 13" id="KW-0030">Aminoacyl-tRNA synthetase</keyword>
<organism evidence="15 16">
    <name type="scientific">Pseudanabaena cinerea FACHB-1277</name>
    <dbReference type="NCBI Taxonomy" id="2949581"/>
    <lineage>
        <taxon>Bacteria</taxon>
        <taxon>Bacillati</taxon>
        <taxon>Cyanobacteriota</taxon>
        <taxon>Cyanophyceae</taxon>
        <taxon>Pseudanabaenales</taxon>
        <taxon>Pseudanabaenaceae</taxon>
        <taxon>Pseudanabaena</taxon>
        <taxon>Pseudanabaena cinerea</taxon>
    </lineage>
</organism>
<comment type="cofactor">
    <cofactor evidence="13">
        <name>Zn(2+)</name>
        <dbReference type="ChEBI" id="CHEBI:29105"/>
    </cofactor>
    <text evidence="13">Binds 1 zinc ion per subunit.</text>
</comment>
<dbReference type="GO" id="GO:0004817">
    <property type="term" value="F:cysteine-tRNA ligase activity"/>
    <property type="evidence" value="ECO:0007669"/>
    <property type="project" value="UniProtKB-UniRule"/>
</dbReference>
<evidence type="ECO:0000313" key="15">
    <source>
        <dbReference type="EMBL" id="MBD2151408.1"/>
    </source>
</evidence>
<evidence type="ECO:0000259" key="14">
    <source>
        <dbReference type="SMART" id="SM00840"/>
    </source>
</evidence>
<dbReference type="Proteomes" id="UP000631421">
    <property type="component" value="Unassembled WGS sequence"/>
</dbReference>
<evidence type="ECO:0000256" key="1">
    <source>
        <dbReference type="ARBA" id="ARBA00004496"/>
    </source>
</evidence>
<proteinExistence type="inferred from homology"/>
<feature type="domain" description="Cysteinyl-tRNA synthetase class Ia DALR" evidence="14">
    <location>
        <begin position="354"/>
        <end position="424"/>
    </location>
</feature>
<comment type="subcellular location">
    <subcellularLocation>
        <location evidence="1 13">Cytoplasm</location>
    </subcellularLocation>
</comment>
<dbReference type="GO" id="GO:0008270">
    <property type="term" value="F:zinc ion binding"/>
    <property type="evidence" value="ECO:0007669"/>
    <property type="project" value="UniProtKB-UniRule"/>
</dbReference>
<dbReference type="GO" id="GO:0005524">
    <property type="term" value="F:ATP binding"/>
    <property type="evidence" value="ECO:0007669"/>
    <property type="project" value="UniProtKB-UniRule"/>
</dbReference>
<keyword evidence="4 13" id="KW-0963">Cytoplasm</keyword>
<dbReference type="RefSeq" id="WP_190351827.1">
    <property type="nucleotide sequence ID" value="NZ_JACJPY010000052.1"/>
</dbReference>
<dbReference type="Pfam" id="PF09190">
    <property type="entry name" value="DALR_2"/>
    <property type="match status" value="1"/>
</dbReference>
<sequence>MSLRIYNTITRRKEEFKPLQAGIVKMYVCGVTVYDYCHLGHGRAYVVWDMVRRYLQTKYQVTYVQNITDIDDKILKRSQERGTTMQAIADQYIATYNEDMAKLNIQPADAYPRATESISEIIKLIEQLIKGGYAYAAGGDVYYAVQKFPNYGKLSGRKLEDMQSGASGRVDELEEYKRYPFDFALWKSAKPNEPFWASPWGDGRPGWHIECSAMVRSRLGETIDIHAGGADLQFPHHENEIAQSEAAYAKPLAKYWMHNGFVNIDGEKMSKSLHNFKTIRDLLCHFEPMAIRLFILQAQYRQPIDFTEEAIKAATKGWETIRDAMLFAKDFGAKLGWTDLALPSRETVQAAIVGFEEAMDDDFNTSVALSYVFELAKKLCSERNSLLHSGSTDKDTDVLYQKWQALSYMTNVLGFVADSPTQDPDNDESVINDSEIEVLIQQRREAKQSKNYGESDRLRNLLKAQGITLIDQKDGTTRWIRD</sequence>
<dbReference type="GO" id="GO:0006423">
    <property type="term" value="P:cysteinyl-tRNA aminoacylation"/>
    <property type="evidence" value="ECO:0007669"/>
    <property type="project" value="UniProtKB-UniRule"/>
</dbReference>
<dbReference type="GO" id="GO:0005829">
    <property type="term" value="C:cytosol"/>
    <property type="evidence" value="ECO:0007669"/>
    <property type="project" value="TreeGrafter"/>
</dbReference>
<feature type="binding site" evidence="13">
    <location>
        <position position="211"/>
    </location>
    <ligand>
        <name>Zn(2+)</name>
        <dbReference type="ChEBI" id="CHEBI:29105"/>
    </ligand>
</feature>
<evidence type="ECO:0000313" key="16">
    <source>
        <dbReference type="Proteomes" id="UP000631421"/>
    </source>
</evidence>
<dbReference type="HAMAP" id="MF_00041">
    <property type="entry name" value="Cys_tRNA_synth"/>
    <property type="match status" value="1"/>
</dbReference>
<feature type="short sequence motif" description="'HIGH' region" evidence="13">
    <location>
        <begin position="31"/>
        <end position="41"/>
    </location>
</feature>
<protein>
    <recommendedName>
        <fullName evidence="13">Cysteine--tRNA ligase</fullName>
        <ecNumber evidence="13">6.1.1.16</ecNumber>
    </recommendedName>
    <alternativeName>
        <fullName evidence="13">Cysteinyl-tRNA synthetase</fullName>
        <shortName evidence="13">CysRS</shortName>
    </alternativeName>
</protein>
<keyword evidence="10 13" id="KW-0648">Protein biosynthesis</keyword>
<evidence type="ECO:0000256" key="6">
    <source>
        <dbReference type="ARBA" id="ARBA00022723"/>
    </source>
</evidence>
<reference evidence="15" key="2">
    <citation type="submission" date="2020-08" db="EMBL/GenBank/DDBJ databases">
        <authorList>
            <person name="Chen M."/>
            <person name="Teng W."/>
            <person name="Zhao L."/>
            <person name="Hu C."/>
            <person name="Zhou Y."/>
            <person name="Han B."/>
            <person name="Song L."/>
            <person name="Shu W."/>
        </authorList>
    </citation>
    <scope>NUCLEOTIDE SEQUENCE</scope>
    <source>
        <strain evidence="15">FACHB-1277</strain>
    </source>
</reference>
<reference evidence="15" key="1">
    <citation type="journal article" date="2015" name="ISME J.">
        <title>Draft Genome Sequence of Streptomyces incarnatus NRRL8089, which Produces the Nucleoside Antibiotic Sinefungin.</title>
        <authorList>
            <person name="Oshima K."/>
            <person name="Hattori M."/>
            <person name="Shimizu H."/>
            <person name="Fukuda K."/>
            <person name="Nemoto M."/>
            <person name="Inagaki K."/>
            <person name="Tamura T."/>
        </authorList>
    </citation>
    <scope>NUCLEOTIDE SEQUENCE</scope>
    <source>
        <strain evidence="15">FACHB-1277</strain>
    </source>
</reference>
<dbReference type="SUPFAM" id="SSF47323">
    <property type="entry name" value="Anticodon-binding domain of a subclass of class I aminoacyl-tRNA synthetases"/>
    <property type="match status" value="1"/>
</dbReference>
<keyword evidence="5 13" id="KW-0436">Ligase</keyword>
<gene>
    <name evidence="13" type="primary">cysS</name>
    <name evidence="15" type="ORF">H6F44_14950</name>
</gene>
<dbReference type="InterPro" id="IPR014729">
    <property type="entry name" value="Rossmann-like_a/b/a_fold"/>
</dbReference>
<dbReference type="Gene3D" id="1.20.120.1910">
    <property type="entry name" value="Cysteine-tRNA ligase, C-terminal anti-codon recognition domain"/>
    <property type="match status" value="1"/>
</dbReference>
<feature type="binding site" evidence="13">
    <location>
        <position position="236"/>
    </location>
    <ligand>
        <name>Zn(2+)</name>
        <dbReference type="ChEBI" id="CHEBI:29105"/>
    </ligand>
</feature>
<evidence type="ECO:0000256" key="5">
    <source>
        <dbReference type="ARBA" id="ARBA00022598"/>
    </source>
</evidence>
<keyword evidence="9 13" id="KW-0067">ATP-binding</keyword>
<comment type="caution">
    <text evidence="15">The sequence shown here is derived from an EMBL/GenBank/DDBJ whole genome shotgun (WGS) entry which is preliminary data.</text>
</comment>
<dbReference type="CDD" id="cd00672">
    <property type="entry name" value="CysRS_core"/>
    <property type="match status" value="1"/>
</dbReference>
<accession>A0A926UVA2</accession>
<dbReference type="PANTHER" id="PTHR10890">
    <property type="entry name" value="CYSTEINYL-TRNA SYNTHETASE"/>
    <property type="match status" value="1"/>
</dbReference>
<dbReference type="Pfam" id="PF01406">
    <property type="entry name" value="tRNA-synt_1e"/>
    <property type="match status" value="1"/>
</dbReference>
<keyword evidence="6 13" id="KW-0479">Metal-binding</keyword>
<evidence type="ECO:0000256" key="9">
    <source>
        <dbReference type="ARBA" id="ARBA00022840"/>
    </source>
</evidence>
<dbReference type="FunFam" id="3.40.50.620:FF:000009">
    <property type="entry name" value="Cysteine--tRNA ligase"/>
    <property type="match status" value="1"/>
</dbReference>
<evidence type="ECO:0000256" key="12">
    <source>
        <dbReference type="ARBA" id="ARBA00047398"/>
    </source>
</evidence>
<feature type="short sequence motif" description="'KMSKS' region" evidence="13">
    <location>
        <begin position="268"/>
        <end position="272"/>
    </location>
</feature>
<feature type="binding site" evidence="13">
    <location>
        <position position="240"/>
    </location>
    <ligand>
        <name>Zn(2+)</name>
        <dbReference type="ChEBI" id="CHEBI:29105"/>
    </ligand>
</feature>
<evidence type="ECO:0000256" key="3">
    <source>
        <dbReference type="ARBA" id="ARBA00011245"/>
    </source>
</evidence>
<dbReference type="InterPro" id="IPR015803">
    <property type="entry name" value="Cys-tRNA-ligase"/>
</dbReference>
<comment type="catalytic activity">
    <reaction evidence="12 13">
        <text>tRNA(Cys) + L-cysteine + ATP = L-cysteinyl-tRNA(Cys) + AMP + diphosphate</text>
        <dbReference type="Rhea" id="RHEA:17773"/>
        <dbReference type="Rhea" id="RHEA-COMP:9661"/>
        <dbReference type="Rhea" id="RHEA-COMP:9679"/>
        <dbReference type="ChEBI" id="CHEBI:30616"/>
        <dbReference type="ChEBI" id="CHEBI:33019"/>
        <dbReference type="ChEBI" id="CHEBI:35235"/>
        <dbReference type="ChEBI" id="CHEBI:78442"/>
        <dbReference type="ChEBI" id="CHEBI:78517"/>
        <dbReference type="ChEBI" id="CHEBI:456215"/>
        <dbReference type="EC" id="6.1.1.16"/>
    </reaction>
</comment>
<dbReference type="NCBIfam" id="TIGR00435">
    <property type="entry name" value="cysS"/>
    <property type="match status" value="1"/>
</dbReference>
<feature type="binding site" evidence="13">
    <location>
        <position position="29"/>
    </location>
    <ligand>
        <name>Zn(2+)</name>
        <dbReference type="ChEBI" id="CHEBI:29105"/>
    </ligand>
</feature>
<evidence type="ECO:0000256" key="2">
    <source>
        <dbReference type="ARBA" id="ARBA00005594"/>
    </source>
</evidence>
<evidence type="ECO:0000256" key="11">
    <source>
        <dbReference type="ARBA" id="ARBA00023146"/>
    </source>
</evidence>
<dbReference type="Gene3D" id="3.40.50.620">
    <property type="entry name" value="HUPs"/>
    <property type="match status" value="1"/>
</dbReference>
<evidence type="ECO:0000256" key="13">
    <source>
        <dbReference type="HAMAP-Rule" id="MF_00041"/>
    </source>
</evidence>